<dbReference type="Gene3D" id="1.25.40.10">
    <property type="entry name" value="Tetratricopeptide repeat domain"/>
    <property type="match status" value="1"/>
</dbReference>
<feature type="region of interest" description="Disordered" evidence="1">
    <location>
        <begin position="362"/>
        <end position="404"/>
    </location>
</feature>
<dbReference type="InterPro" id="IPR056681">
    <property type="entry name" value="DUF7779"/>
</dbReference>
<reference evidence="3 4" key="1">
    <citation type="submission" date="2023-01" db="EMBL/GenBank/DDBJ databases">
        <title>Analysis of 21 Apiospora genomes using comparative genomics revels a genus with tremendous synthesis potential of carbohydrate active enzymes and secondary metabolites.</title>
        <authorList>
            <person name="Sorensen T."/>
        </authorList>
    </citation>
    <scope>NUCLEOTIDE SEQUENCE [LARGE SCALE GENOMIC DNA]</scope>
    <source>
        <strain evidence="3 4">CBS 117206</strain>
    </source>
</reference>
<evidence type="ECO:0000313" key="4">
    <source>
        <dbReference type="Proteomes" id="UP001392437"/>
    </source>
</evidence>
<name>A0AAW0QZA5_9PEZI</name>
<dbReference type="Pfam" id="PF25000">
    <property type="entry name" value="DUF7779"/>
    <property type="match status" value="1"/>
</dbReference>
<comment type="caution">
    <text evidence="3">The sequence shown here is derived from an EMBL/GenBank/DDBJ whole genome shotgun (WGS) entry which is preliminary data.</text>
</comment>
<sequence length="709" mass="80118">MSEAVRARPAVSQQFDSAVVSDGSRLFQGIVQGDLHLNQRPETPPKPTALIPFNRDRDFVQRDTILDQIHRICSGPASRTALVGLGGVGKSQIAIEYAYRARDRSSETWVFWVHASSATRYEQSFRDIADYLKLPGRTNPQTNIFQLLYDWLRGENSGRWVLILDNVDAADFLLHNPAGHSEQRDGADSQSQPLVSYLPNCQHGSILVTTRSKHAALTLAEERDIIAVDPMHQVEAMTLAQKKLERLDKQGDIETLKLLVQTLECMPLAIVQASAYISQRAPRCSVRQYLEKFAQSDRKRATLLDYEAGQLRRDGEAKNSIIITWQISFDHIRQTRPSAANLLSLMSFCDRQGIPESLLRASGEKEGATSRPAQYRQSPALDGSGSDQESSDEDVESDSSIDDEFETDVSSLRDYSFISAVEDGKTFEMHSLVQLATKRWLEAEGQQEKWKSEFIHRLDVQLPTGAYENWATCRALLPHTVSAAAQRPKDEASSKGLASILYKAAWYLWLMGRGHEAQKMAEDAKKLRIKIFGRAQEESQYAIEMLGLAYNLQGHWEAAEKLFVEVMETRKQKLGPDHPDTLTSMANLASTYRNQGRWEAAEKLFVEVMETRKQKLGPDHPDTLTSMNNLAYTWEGQGRQSEALELMRDCVQIARTVLGARHPHYLSSLETLHAWELQHTDAIIIAQPNPRFRATFKEKIRRVTARLKI</sequence>
<accession>A0AAW0QZA5</accession>
<dbReference type="SUPFAM" id="SSF48452">
    <property type="entry name" value="TPR-like"/>
    <property type="match status" value="1"/>
</dbReference>
<proteinExistence type="predicted"/>
<evidence type="ECO:0000259" key="2">
    <source>
        <dbReference type="Pfam" id="PF25000"/>
    </source>
</evidence>
<evidence type="ECO:0000313" key="3">
    <source>
        <dbReference type="EMBL" id="KAK8120307.1"/>
    </source>
</evidence>
<dbReference type="PANTHER" id="PTHR46082:SF6">
    <property type="entry name" value="AAA+ ATPASE DOMAIN-CONTAINING PROTEIN-RELATED"/>
    <property type="match status" value="1"/>
</dbReference>
<dbReference type="EMBL" id="JAQQWP010000004">
    <property type="protein sequence ID" value="KAK8120307.1"/>
    <property type="molecule type" value="Genomic_DNA"/>
</dbReference>
<dbReference type="AlphaFoldDB" id="A0AAW0QZA5"/>
<protein>
    <recommendedName>
        <fullName evidence="2">DUF7779 domain-containing protein</fullName>
    </recommendedName>
</protein>
<dbReference type="Pfam" id="PF13424">
    <property type="entry name" value="TPR_12"/>
    <property type="match status" value="1"/>
</dbReference>
<dbReference type="Proteomes" id="UP001392437">
    <property type="component" value="Unassembled WGS sequence"/>
</dbReference>
<gene>
    <name evidence="3" type="ORF">PG999_004427</name>
</gene>
<dbReference type="Pfam" id="PF13374">
    <property type="entry name" value="TPR_10"/>
    <property type="match status" value="1"/>
</dbReference>
<feature type="domain" description="DUF7779" evidence="2">
    <location>
        <begin position="334"/>
        <end position="442"/>
    </location>
</feature>
<organism evidence="3 4">
    <name type="scientific">Apiospora kogelbergensis</name>
    <dbReference type="NCBI Taxonomy" id="1337665"/>
    <lineage>
        <taxon>Eukaryota</taxon>
        <taxon>Fungi</taxon>
        <taxon>Dikarya</taxon>
        <taxon>Ascomycota</taxon>
        <taxon>Pezizomycotina</taxon>
        <taxon>Sordariomycetes</taxon>
        <taxon>Xylariomycetidae</taxon>
        <taxon>Amphisphaeriales</taxon>
        <taxon>Apiosporaceae</taxon>
        <taxon>Apiospora</taxon>
    </lineage>
</organism>
<dbReference type="InterPro" id="IPR027417">
    <property type="entry name" value="P-loop_NTPase"/>
</dbReference>
<dbReference type="Gene3D" id="3.40.50.300">
    <property type="entry name" value="P-loop containing nucleotide triphosphate hydrolases"/>
    <property type="match status" value="1"/>
</dbReference>
<feature type="compositionally biased region" description="Acidic residues" evidence="1">
    <location>
        <begin position="389"/>
        <end position="404"/>
    </location>
</feature>
<evidence type="ECO:0000256" key="1">
    <source>
        <dbReference type="SAM" id="MobiDB-lite"/>
    </source>
</evidence>
<dbReference type="SUPFAM" id="SSF52540">
    <property type="entry name" value="P-loop containing nucleoside triphosphate hydrolases"/>
    <property type="match status" value="1"/>
</dbReference>
<dbReference type="InterPro" id="IPR011990">
    <property type="entry name" value="TPR-like_helical_dom_sf"/>
</dbReference>
<keyword evidence="4" id="KW-1185">Reference proteome</keyword>
<dbReference type="InterPro" id="IPR053137">
    <property type="entry name" value="NLR-like"/>
</dbReference>
<dbReference type="PANTHER" id="PTHR46082">
    <property type="entry name" value="ATP/GTP-BINDING PROTEIN-RELATED"/>
    <property type="match status" value="1"/>
</dbReference>